<dbReference type="Proteomes" id="UP000695022">
    <property type="component" value="Unplaced"/>
</dbReference>
<comment type="similarity">
    <text evidence="2">Belongs to the TRIQK family.</text>
</comment>
<evidence type="ECO:0000256" key="5">
    <source>
        <dbReference type="ARBA" id="ARBA00022824"/>
    </source>
</evidence>
<keyword evidence="4 8" id="KW-0812">Transmembrane</keyword>
<evidence type="ECO:0000256" key="4">
    <source>
        <dbReference type="ARBA" id="ARBA00022692"/>
    </source>
</evidence>
<evidence type="ECO:0000256" key="7">
    <source>
        <dbReference type="ARBA" id="ARBA00023136"/>
    </source>
</evidence>
<keyword evidence="5" id="KW-0256">Endoplasmic reticulum</keyword>
<evidence type="ECO:0000313" key="10">
    <source>
        <dbReference type="RefSeq" id="XP_014678183.1"/>
    </source>
</evidence>
<keyword evidence="6 8" id="KW-1133">Transmembrane helix</keyword>
<name>A0ABM1F162_PRICU</name>
<evidence type="ECO:0000256" key="6">
    <source>
        <dbReference type="ARBA" id="ARBA00022989"/>
    </source>
</evidence>
<dbReference type="RefSeq" id="XP_014678183.1">
    <property type="nucleotide sequence ID" value="XM_014822697.1"/>
</dbReference>
<dbReference type="PANTHER" id="PTHR20583">
    <property type="entry name" value="TRIPLE QXXK/R MOTIF-CONTAINING PROTEIN"/>
    <property type="match status" value="1"/>
</dbReference>
<protein>
    <recommendedName>
        <fullName evidence="3">Triple QxxK/R motif-containing protein</fullName>
    </recommendedName>
</protein>
<proteinExistence type="inferred from homology"/>
<evidence type="ECO:0000313" key="9">
    <source>
        <dbReference type="Proteomes" id="UP000695022"/>
    </source>
</evidence>
<reference evidence="10" key="1">
    <citation type="submission" date="2025-08" db="UniProtKB">
        <authorList>
            <consortium name="RefSeq"/>
        </authorList>
    </citation>
    <scope>IDENTIFICATION</scope>
</reference>
<feature type="transmembrane region" description="Helical" evidence="8">
    <location>
        <begin position="55"/>
        <end position="77"/>
    </location>
</feature>
<comment type="subcellular location">
    <subcellularLocation>
        <location evidence="1">Endoplasmic reticulum membrane</location>
        <topology evidence="1">Single-pass membrane protein</topology>
    </subcellularLocation>
</comment>
<dbReference type="PANTHER" id="PTHR20583:SF1">
    <property type="entry name" value="TRIPLE QXXK_R MOTIF-CONTAINING PROTEIN"/>
    <property type="match status" value="1"/>
</dbReference>
<dbReference type="InterPro" id="IPR024842">
    <property type="entry name" value="TRIQK"/>
</dbReference>
<keyword evidence="7 8" id="KW-0472">Membrane</keyword>
<keyword evidence="9" id="KW-1185">Reference proteome</keyword>
<gene>
    <name evidence="10" type="primary">LOC106817993</name>
</gene>
<evidence type="ECO:0000256" key="3">
    <source>
        <dbReference type="ARBA" id="ARBA00014257"/>
    </source>
</evidence>
<evidence type="ECO:0000256" key="8">
    <source>
        <dbReference type="SAM" id="Phobius"/>
    </source>
</evidence>
<sequence>MARADSTKAGPKASFNPVENYRKQIGKQDYKKSKKEIAEQKRRADIKDESGIKDVILLVGAVMVVFLAIYLLLYVFLSPSENK</sequence>
<dbReference type="GeneID" id="106817993"/>
<organism evidence="9 10">
    <name type="scientific">Priapulus caudatus</name>
    <name type="common">Priapulid worm</name>
    <dbReference type="NCBI Taxonomy" id="37621"/>
    <lineage>
        <taxon>Eukaryota</taxon>
        <taxon>Metazoa</taxon>
        <taxon>Ecdysozoa</taxon>
        <taxon>Scalidophora</taxon>
        <taxon>Priapulida</taxon>
        <taxon>Priapulimorpha</taxon>
        <taxon>Priapulimorphida</taxon>
        <taxon>Priapulidae</taxon>
        <taxon>Priapulus</taxon>
    </lineage>
</organism>
<evidence type="ECO:0000256" key="2">
    <source>
        <dbReference type="ARBA" id="ARBA00007709"/>
    </source>
</evidence>
<dbReference type="Pfam" id="PF15168">
    <property type="entry name" value="TRIQK"/>
    <property type="match status" value="1"/>
</dbReference>
<accession>A0ABM1F162</accession>
<evidence type="ECO:0000256" key="1">
    <source>
        <dbReference type="ARBA" id="ARBA00004389"/>
    </source>
</evidence>